<feature type="transmembrane region" description="Helical" evidence="13">
    <location>
        <begin position="57"/>
        <end position="90"/>
    </location>
</feature>
<name>A0ABY1HKN1_9GAMM</name>
<evidence type="ECO:0000256" key="5">
    <source>
        <dbReference type="ARBA" id="ARBA00022617"/>
    </source>
</evidence>
<evidence type="ECO:0000256" key="12">
    <source>
        <dbReference type="ARBA" id="ARBA00037975"/>
    </source>
</evidence>
<keyword evidence="6 13" id="KW-0812">Transmembrane</keyword>
<comment type="caution">
    <text evidence="15">The sequence shown here is derived from an EMBL/GenBank/DDBJ whole genome shotgun (WGS) entry which is preliminary data.</text>
</comment>
<organism evidence="15 16">
    <name type="scientific">Moritella viscosa</name>
    <dbReference type="NCBI Taxonomy" id="80854"/>
    <lineage>
        <taxon>Bacteria</taxon>
        <taxon>Pseudomonadati</taxon>
        <taxon>Pseudomonadota</taxon>
        <taxon>Gammaproteobacteria</taxon>
        <taxon>Alteromonadales</taxon>
        <taxon>Moritellaceae</taxon>
        <taxon>Moritella</taxon>
    </lineage>
</organism>
<keyword evidence="15" id="KW-0808">Transferase</keyword>
<dbReference type="PANTHER" id="PTHR30529:SF7">
    <property type="entry name" value="CYTOCHROME B561 BACTERIAL_NI-HYDROGENASE DOMAIN-CONTAINING PROTEIN"/>
    <property type="match status" value="1"/>
</dbReference>
<evidence type="ECO:0000256" key="6">
    <source>
        <dbReference type="ARBA" id="ARBA00022692"/>
    </source>
</evidence>
<dbReference type="GO" id="GO:0032259">
    <property type="term" value="P:methylation"/>
    <property type="evidence" value="ECO:0007669"/>
    <property type="project" value="UniProtKB-KW"/>
</dbReference>
<keyword evidence="4" id="KW-1003">Cell membrane</keyword>
<keyword evidence="9 13" id="KW-1133">Transmembrane helix</keyword>
<proteinExistence type="inferred from homology"/>
<comment type="cofactor">
    <cofactor evidence="1">
        <name>heme b</name>
        <dbReference type="ChEBI" id="CHEBI:60344"/>
    </cofactor>
</comment>
<keyword evidence="5" id="KW-0349">Heme</keyword>
<evidence type="ECO:0000259" key="14">
    <source>
        <dbReference type="Pfam" id="PF01292"/>
    </source>
</evidence>
<dbReference type="Pfam" id="PF01292">
    <property type="entry name" value="Ni_hydr_CYTB"/>
    <property type="match status" value="1"/>
</dbReference>
<evidence type="ECO:0000256" key="9">
    <source>
        <dbReference type="ARBA" id="ARBA00022989"/>
    </source>
</evidence>
<dbReference type="InterPro" id="IPR011577">
    <property type="entry name" value="Cyt_b561_bac/Ni-Hgenase"/>
</dbReference>
<dbReference type="PANTHER" id="PTHR30529">
    <property type="entry name" value="CYTOCHROME B561"/>
    <property type="match status" value="1"/>
</dbReference>
<sequence length="154" mass="17279">MVENKVYSLYYWHRSLGYLLFIFAIYRLIIRVKEGLPKPKHSYTSIEKTLSRTVQILLLASTIIMPLSGILMTMMNGFGVILFDLVIVAATPDPSNPRLMLPINSSLGDLSKIIHVACAWIMAGSLLLHVSGALKHHVIDRDDTLKSMLKLKSN</sequence>
<dbReference type="GO" id="GO:0008168">
    <property type="term" value="F:methyltransferase activity"/>
    <property type="evidence" value="ECO:0007669"/>
    <property type="project" value="UniProtKB-KW"/>
</dbReference>
<keyword evidence="8" id="KW-0249">Electron transport</keyword>
<comment type="subcellular location">
    <subcellularLocation>
        <location evidence="2">Cell membrane</location>
        <topology evidence="2">Multi-pass membrane protein</topology>
    </subcellularLocation>
</comment>
<evidence type="ECO:0000256" key="13">
    <source>
        <dbReference type="SAM" id="Phobius"/>
    </source>
</evidence>
<evidence type="ECO:0000313" key="16">
    <source>
        <dbReference type="Proteomes" id="UP000182660"/>
    </source>
</evidence>
<evidence type="ECO:0000256" key="10">
    <source>
        <dbReference type="ARBA" id="ARBA00023004"/>
    </source>
</evidence>
<keyword evidence="10" id="KW-0408">Iron</keyword>
<feature type="transmembrane region" description="Helical" evidence="13">
    <location>
        <begin position="110"/>
        <end position="131"/>
    </location>
</feature>
<accession>A0ABY1HKN1</accession>
<keyword evidence="7" id="KW-0479">Metal-binding</keyword>
<dbReference type="EMBL" id="FPLJ01000102">
    <property type="protein sequence ID" value="SGZ00807.1"/>
    <property type="molecule type" value="Genomic_DNA"/>
</dbReference>
<keyword evidence="3" id="KW-0813">Transport</keyword>
<feature type="domain" description="Cytochrome b561 bacterial/Ni-hydrogenase" evidence="14">
    <location>
        <begin position="10"/>
        <end position="149"/>
    </location>
</feature>
<dbReference type="Proteomes" id="UP000182660">
    <property type="component" value="Unassembled WGS sequence"/>
</dbReference>
<evidence type="ECO:0000256" key="3">
    <source>
        <dbReference type="ARBA" id="ARBA00022448"/>
    </source>
</evidence>
<feature type="transmembrane region" description="Helical" evidence="13">
    <location>
        <begin position="12"/>
        <end position="30"/>
    </location>
</feature>
<evidence type="ECO:0000313" key="15">
    <source>
        <dbReference type="EMBL" id="SGZ00807.1"/>
    </source>
</evidence>
<evidence type="ECO:0000256" key="2">
    <source>
        <dbReference type="ARBA" id="ARBA00004651"/>
    </source>
</evidence>
<keyword evidence="16" id="KW-1185">Reference proteome</keyword>
<gene>
    <name evidence="15" type="ORF">MT2528_4099</name>
</gene>
<dbReference type="InterPro" id="IPR052168">
    <property type="entry name" value="Cytochrome_b561_oxidase"/>
</dbReference>
<keyword evidence="11 13" id="KW-0472">Membrane</keyword>
<comment type="similarity">
    <text evidence="12">Belongs to the cytochrome b561 family.</text>
</comment>
<keyword evidence="15" id="KW-0489">Methyltransferase</keyword>
<evidence type="ECO:0000256" key="7">
    <source>
        <dbReference type="ARBA" id="ARBA00022723"/>
    </source>
</evidence>
<dbReference type="SUPFAM" id="SSF81342">
    <property type="entry name" value="Transmembrane di-heme cytochromes"/>
    <property type="match status" value="1"/>
</dbReference>
<evidence type="ECO:0000256" key="11">
    <source>
        <dbReference type="ARBA" id="ARBA00023136"/>
    </source>
</evidence>
<evidence type="ECO:0000256" key="8">
    <source>
        <dbReference type="ARBA" id="ARBA00022982"/>
    </source>
</evidence>
<evidence type="ECO:0000256" key="4">
    <source>
        <dbReference type="ARBA" id="ARBA00022475"/>
    </source>
</evidence>
<protein>
    <submittedName>
        <fullName evidence="15">Fmu, rRNA SAM-dependent methyltransferase</fullName>
    </submittedName>
</protein>
<reference evidence="15 16" key="1">
    <citation type="submission" date="2016-11" db="EMBL/GenBank/DDBJ databases">
        <authorList>
            <person name="Klemetsen T."/>
        </authorList>
    </citation>
    <scope>NUCLEOTIDE SEQUENCE [LARGE SCALE GENOMIC DNA]</scope>
    <source>
        <strain evidence="15">MT 2528</strain>
    </source>
</reference>
<evidence type="ECO:0000256" key="1">
    <source>
        <dbReference type="ARBA" id="ARBA00001970"/>
    </source>
</evidence>
<dbReference type="InterPro" id="IPR016174">
    <property type="entry name" value="Di-haem_cyt_TM"/>
</dbReference>